<organism evidence="2 3">
    <name type="scientific">Corynebacterium gallinarum</name>
    <dbReference type="NCBI Taxonomy" id="2762214"/>
    <lineage>
        <taxon>Bacteria</taxon>
        <taxon>Bacillati</taxon>
        <taxon>Actinomycetota</taxon>
        <taxon>Actinomycetes</taxon>
        <taxon>Mycobacteriales</taxon>
        <taxon>Corynebacteriaceae</taxon>
        <taxon>Corynebacterium</taxon>
    </lineage>
</organism>
<dbReference type="InterPro" id="IPR041910">
    <property type="entry name" value="Alpha_h_PorB/PorC"/>
</dbReference>
<proteinExistence type="predicted"/>
<protein>
    <recommendedName>
        <fullName evidence="4">Secreted protein</fullName>
    </recommendedName>
</protein>
<dbReference type="Gene3D" id="1.10.10.1280">
    <property type="entry name" value="Alpha-helical porin B/porin C"/>
    <property type="match status" value="1"/>
</dbReference>
<dbReference type="InterPro" id="IPR021114">
    <property type="entry name" value="Porin_PorB/PorC"/>
</dbReference>
<dbReference type="Pfam" id="PF11565">
    <property type="entry name" value="PorB"/>
    <property type="match status" value="1"/>
</dbReference>
<evidence type="ECO:0008006" key="4">
    <source>
        <dbReference type="Google" id="ProtNLM"/>
    </source>
</evidence>
<name>A0A8I0HQT2_9CORY</name>
<evidence type="ECO:0000313" key="2">
    <source>
        <dbReference type="EMBL" id="MBD8030668.1"/>
    </source>
</evidence>
<feature type="chain" id="PRO_5034722589" description="Secreted protein" evidence="1">
    <location>
        <begin position="27"/>
        <end position="126"/>
    </location>
</feature>
<dbReference type="AlphaFoldDB" id="A0A8I0HQT2"/>
<gene>
    <name evidence="2" type="ORF">H9627_10125</name>
</gene>
<evidence type="ECO:0000313" key="3">
    <source>
        <dbReference type="Proteomes" id="UP000650224"/>
    </source>
</evidence>
<keyword evidence="1" id="KW-0732">Signal</keyword>
<comment type="caution">
    <text evidence="2">The sequence shown here is derived from an EMBL/GenBank/DDBJ whole genome shotgun (WGS) entry which is preliminary data.</text>
</comment>
<keyword evidence="3" id="KW-1185">Reference proteome</keyword>
<dbReference type="EMBL" id="JACSPR010000007">
    <property type="protein sequence ID" value="MBD8030668.1"/>
    <property type="molecule type" value="Genomic_DNA"/>
</dbReference>
<reference evidence="2 3" key="1">
    <citation type="submission" date="2020-08" db="EMBL/GenBank/DDBJ databases">
        <title>A Genomic Blueprint of the Chicken Gut Microbiome.</title>
        <authorList>
            <person name="Gilroy R."/>
            <person name="Ravi A."/>
            <person name="Getino M."/>
            <person name="Pursley I."/>
            <person name="Horton D.L."/>
            <person name="Alikhan N.-F."/>
            <person name="Baker D."/>
            <person name="Gharbi K."/>
            <person name="Hall N."/>
            <person name="Watson M."/>
            <person name="Adriaenssens E.M."/>
            <person name="Foster-Nyarko E."/>
            <person name="Jarju S."/>
            <person name="Secka A."/>
            <person name="Antonio M."/>
            <person name="Oren A."/>
            <person name="Chaudhuri R."/>
            <person name="La Ragione R.M."/>
            <person name="Hildebrand F."/>
            <person name="Pallen M.J."/>
        </authorList>
    </citation>
    <scope>NUCLEOTIDE SEQUENCE [LARGE SCALE GENOMIC DNA]</scope>
    <source>
        <strain evidence="2 3">Sa1YVA5</strain>
    </source>
</reference>
<dbReference type="RefSeq" id="WP_191733924.1">
    <property type="nucleotide sequence ID" value="NZ_JACSPR010000007.1"/>
</dbReference>
<sequence>MKIRRTLTIAAATIALTAGLTPAASAQGLGDLLGGANEIIDNLDCNLLREGLTRSGLVTSETTRAELAASLKNTANLGEVDVSLSLLGNVYSDRLANRALTCDIVKADPQQDIFAQLQTISSNLSS</sequence>
<dbReference type="Proteomes" id="UP000650224">
    <property type="component" value="Unassembled WGS sequence"/>
</dbReference>
<accession>A0A8I0HQT2</accession>
<feature type="signal peptide" evidence="1">
    <location>
        <begin position="1"/>
        <end position="26"/>
    </location>
</feature>
<evidence type="ECO:0000256" key="1">
    <source>
        <dbReference type="SAM" id="SignalP"/>
    </source>
</evidence>